<sequence>MPFFIVNQNGIYPFAYESYEQAGENCESGEFVFIADSMEFLEELLES</sequence>
<dbReference type="EMBL" id="CGIH01000004">
    <property type="protein sequence ID" value="CFX00612.1"/>
    <property type="molecule type" value="Genomic_DNA"/>
</dbReference>
<protein>
    <submittedName>
        <fullName evidence="1">Uncharacterized</fullName>
    </submittedName>
</protein>
<evidence type="ECO:0000313" key="1">
    <source>
        <dbReference type="EMBL" id="CFX00612.1"/>
    </source>
</evidence>
<name>A0A0E4GA38_9FIRM</name>
<proteinExistence type="predicted"/>
<dbReference type="AlphaFoldDB" id="A0A0E4GA38"/>
<evidence type="ECO:0000313" key="2">
    <source>
        <dbReference type="Proteomes" id="UP000045545"/>
    </source>
</evidence>
<organism evidence="1 2">
    <name type="scientific">Syntrophomonas zehnderi OL-4</name>
    <dbReference type="NCBI Taxonomy" id="690567"/>
    <lineage>
        <taxon>Bacteria</taxon>
        <taxon>Bacillati</taxon>
        <taxon>Bacillota</taxon>
        <taxon>Clostridia</taxon>
        <taxon>Eubacteriales</taxon>
        <taxon>Syntrophomonadaceae</taxon>
        <taxon>Syntrophomonas</taxon>
    </lineage>
</organism>
<dbReference type="Proteomes" id="UP000045545">
    <property type="component" value="Unassembled WGS sequence"/>
</dbReference>
<dbReference type="STRING" id="690567.183"/>
<keyword evidence="2" id="KW-1185">Reference proteome</keyword>
<accession>A0A0E4GA38</accession>
<gene>
    <name evidence="1" type="ORF">183</name>
</gene>
<reference evidence="1 2" key="1">
    <citation type="submission" date="2015-03" db="EMBL/GenBank/DDBJ databases">
        <authorList>
            <person name="Murphy D."/>
        </authorList>
    </citation>
    <scope>NUCLEOTIDE SEQUENCE [LARGE SCALE GENOMIC DNA]</scope>
    <source>
        <strain evidence="1 2">OL-4</strain>
    </source>
</reference>